<dbReference type="InterPro" id="IPR050189">
    <property type="entry name" value="MFS_Efflux_Transporters"/>
</dbReference>
<evidence type="ECO:0000313" key="7">
    <source>
        <dbReference type="EMBL" id="KAF1013332.1"/>
    </source>
</evidence>
<organism evidence="7 8">
    <name type="scientific">Stenotrophomonas maltophilia</name>
    <name type="common">Pseudomonas maltophilia</name>
    <name type="synonym">Xanthomonas maltophilia</name>
    <dbReference type="NCBI Taxonomy" id="40324"/>
    <lineage>
        <taxon>Bacteria</taxon>
        <taxon>Pseudomonadati</taxon>
        <taxon>Pseudomonadota</taxon>
        <taxon>Gammaproteobacteria</taxon>
        <taxon>Lysobacterales</taxon>
        <taxon>Lysobacteraceae</taxon>
        <taxon>Stenotrophomonas</taxon>
        <taxon>Stenotrophomonas maltophilia group</taxon>
    </lineage>
</organism>
<dbReference type="PANTHER" id="PTHR43124">
    <property type="entry name" value="PURINE EFFLUX PUMP PBUE"/>
    <property type="match status" value="1"/>
</dbReference>
<keyword evidence="4 6" id="KW-1133">Transmembrane helix</keyword>
<name>A0A7V8FDP8_STEMA</name>
<feature type="transmembrane region" description="Helical" evidence="6">
    <location>
        <begin position="57"/>
        <end position="83"/>
    </location>
</feature>
<dbReference type="SUPFAM" id="SSF103473">
    <property type="entry name" value="MFS general substrate transporter"/>
    <property type="match status" value="1"/>
</dbReference>
<dbReference type="InterPro" id="IPR036259">
    <property type="entry name" value="MFS_trans_sf"/>
</dbReference>
<evidence type="ECO:0000256" key="5">
    <source>
        <dbReference type="ARBA" id="ARBA00023136"/>
    </source>
</evidence>
<accession>A0A7V8FDP8</accession>
<keyword evidence="2" id="KW-1003">Cell membrane</keyword>
<dbReference type="Proteomes" id="UP000487117">
    <property type="component" value="Unassembled WGS sequence"/>
</dbReference>
<dbReference type="GO" id="GO:0022857">
    <property type="term" value="F:transmembrane transporter activity"/>
    <property type="evidence" value="ECO:0007669"/>
    <property type="project" value="TreeGrafter"/>
</dbReference>
<sequence length="113" mass="11391">MAALLTASLSCMDAGATDATAIALLMAAWGAAYGALPVLLQTLVFKQASKIPGAADAATSINVSVFNAAIGLGSLLGGLLINLNGPRPIPHLATCFALAGFAAILVSREKRQR</sequence>
<evidence type="ECO:0000256" key="4">
    <source>
        <dbReference type="ARBA" id="ARBA00022989"/>
    </source>
</evidence>
<keyword evidence="5 6" id="KW-0472">Membrane</keyword>
<feature type="transmembrane region" description="Helical" evidence="6">
    <location>
        <begin position="26"/>
        <end position="45"/>
    </location>
</feature>
<evidence type="ECO:0000256" key="3">
    <source>
        <dbReference type="ARBA" id="ARBA00022692"/>
    </source>
</evidence>
<dbReference type="AlphaFoldDB" id="A0A7V8FDP8"/>
<feature type="transmembrane region" description="Helical" evidence="6">
    <location>
        <begin position="89"/>
        <end position="107"/>
    </location>
</feature>
<gene>
    <name evidence="7" type="primary">sotB_3</name>
    <name evidence="7" type="ORF">GAK31_03481</name>
</gene>
<evidence type="ECO:0000256" key="1">
    <source>
        <dbReference type="ARBA" id="ARBA00004651"/>
    </source>
</evidence>
<dbReference type="EMBL" id="WNDS01000005">
    <property type="protein sequence ID" value="KAF1013332.1"/>
    <property type="molecule type" value="Genomic_DNA"/>
</dbReference>
<keyword evidence="3 6" id="KW-0812">Transmembrane</keyword>
<reference evidence="8" key="1">
    <citation type="journal article" date="2020" name="MBio">
        <title>Horizontal gene transfer to a defensive symbiont with a reduced genome amongst a multipartite beetle microbiome.</title>
        <authorList>
            <person name="Waterworth S.C."/>
            <person name="Florez L.V."/>
            <person name="Rees E.R."/>
            <person name="Hertweck C."/>
            <person name="Kaltenpoth M."/>
            <person name="Kwan J.C."/>
        </authorList>
    </citation>
    <scope>NUCLEOTIDE SEQUENCE [LARGE SCALE GENOMIC DNA]</scope>
</reference>
<evidence type="ECO:0000256" key="6">
    <source>
        <dbReference type="SAM" id="Phobius"/>
    </source>
</evidence>
<evidence type="ECO:0000256" key="2">
    <source>
        <dbReference type="ARBA" id="ARBA00022475"/>
    </source>
</evidence>
<dbReference type="PANTHER" id="PTHR43124:SF3">
    <property type="entry name" value="CHLORAMPHENICOL EFFLUX PUMP RV0191"/>
    <property type="match status" value="1"/>
</dbReference>
<protein>
    <submittedName>
        <fullName evidence="7">Sugar efflux transporter</fullName>
    </submittedName>
</protein>
<comment type="caution">
    <text evidence="7">The sequence shown here is derived from an EMBL/GenBank/DDBJ whole genome shotgun (WGS) entry which is preliminary data.</text>
</comment>
<dbReference type="Gene3D" id="1.20.1250.20">
    <property type="entry name" value="MFS general substrate transporter like domains"/>
    <property type="match status" value="1"/>
</dbReference>
<dbReference type="GO" id="GO:0005886">
    <property type="term" value="C:plasma membrane"/>
    <property type="evidence" value="ECO:0007669"/>
    <property type="project" value="UniProtKB-SubCell"/>
</dbReference>
<proteinExistence type="predicted"/>
<comment type="subcellular location">
    <subcellularLocation>
        <location evidence="1">Cell membrane</location>
        <topology evidence="1">Multi-pass membrane protein</topology>
    </subcellularLocation>
</comment>
<evidence type="ECO:0000313" key="8">
    <source>
        <dbReference type="Proteomes" id="UP000487117"/>
    </source>
</evidence>